<keyword evidence="3" id="KW-1185">Reference proteome</keyword>
<sequence length="200" mass="20093">MRSFAIAAAVSTLASFAVAQNNTGSGNTVDLFIDDDINSQGLYAASIVSACNDQTVYALQCTSARGDVVGSRTCGAAAPTLTVTGGPSVYMVNYVTETSAFGHDAELTISESCALTGTTEANCVVSVAIEVDDTSTATSTSMVLSGTDYHRYQVAITGGAEKTASATGACKPNAGAETNPDVVRVVGAALAIGLMGVLAL</sequence>
<dbReference type="EMBL" id="MU860051">
    <property type="protein sequence ID" value="KAK4239961.1"/>
    <property type="molecule type" value="Genomic_DNA"/>
</dbReference>
<protein>
    <submittedName>
        <fullName evidence="2">Uncharacterized protein</fullName>
    </submittedName>
</protein>
<accession>A0AAN7CDC8</accession>
<evidence type="ECO:0000256" key="1">
    <source>
        <dbReference type="SAM" id="SignalP"/>
    </source>
</evidence>
<reference evidence="2" key="2">
    <citation type="submission" date="2023-05" db="EMBL/GenBank/DDBJ databases">
        <authorList>
            <consortium name="Lawrence Berkeley National Laboratory"/>
            <person name="Steindorff A."/>
            <person name="Hensen N."/>
            <person name="Bonometti L."/>
            <person name="Westerberg I."/>
            <person name="Brannstrom I.O."/>
            <person name="Guillou S."/>
            <person name="Cros-Aarteil S."/>
            <person name="Calhoun S."/>
            <person name="Haridas S."/>
            <person name="Kuo A."/>
            <person name="Mondo S."/>
            <person name="Pangilinan J."/>
            <person name="Riley R."/>
            <person name="Labutti K."/>
            <person name="Andreopoulos B."/>
            <person name="Lipzen A."/>
            <person name="Chen C."/>
            <person name="Yanf M."/>
            <person name="Daum C."/>
            <person name="Ng V."/>
            <person name="Clum A."/>
            <person name="Ohm R."/>
            <person name="Martin F."/>
            <person name="Silar P."/>
            <person name="Natvig D."/>
            <person name="Lalanne C."/>
            <person name="Gautier V."/>
            <person name="Ament-Velasquez S.L."/>
            <person name="Kruys A."/>
            <person name="Hutchinson M.I."/>
            <person name="Powell A.J."/>
            <person name="Barry K."/>
            <person name="Miller A.N."/>
            <person name="Grigoriev I.V."/>
            <person name="Debuchy R."/>
            <person name="Gladieux P."/>
            <person name="Thoren M.H."/>
            <person name="Johannesson H."/>
        </authorList>
    </citation>
    <scope>NUCLEOTIDE SEQUENCE</scope>
    <source>
        <strain evidence="2">CBS 532.94</strain>
    </source>
</reference>
<comment type="caution">
    <text evidence="2">The sequence shown here is derived from an EMBL/GenBank/DDBJ whole genome shotgun (WGS) entry which is preliminary data.</text>
</comment>
<organism evidence="2 3">
    <name type="scientific">Achaetomium macrosporum</name>
    <dbReference type="NCBI Taxonomy" id="79813"/>
    <lineage>
        <taxon>Eukaryota</taxon>
        <taxon>Fungi</taxon>
        <taxon>Dikarya</taxon>
        <taxon>Ascomycota</taxon>
        <taxon>Pezizomycotina</taxon>
        <taxon>Sordariomycetes</taxon>
        <taxon>Sordariomycetidae</taxon>
        <taxon>Sordariales</taxon>
        <taxon>Chaetomiaceae</taxon>
        <taxon>Achaetomium</taxon>
    </lineage>
</organism>
<dbReference type="AlphaFoldDB" id="A0AAN7CDC8"/>
<name>A0AAN7CDC8_9PEZI</name>
<evidence type="ECO:0000313" key="3">
    <source>
        <dbReference type="Proteomes" id="UP001303760"/>
    </source>
</evidence>
<dbReference type="Proteomes" id="UP001303760">
    <property type="component" value="Unassembled WGS sequence"/>
</dbReference>
<gene>
    <name evidence="2" type="ORF">C8A03DRAFT_13685</name>
</gene>
<evidence type="ECO:0000313" key="2">
    <source>
        <dbReference type="EMBL" id="KAK4239961.1"/>
    </source>
</evidence>
<proteinExistence type="predicted"/>
<keyword evidence="1" id="KW-0732">Signal</keyword>
<feature type="chain" id="PRO_5043034786" evidence="1">
    <location>
        <begin position="20"/>
        <end position="200"/>
    </location>
</feature>
<feature type="signal peptide" evidence="1">
    <location>
        <begin position="1"/>
        <end position="19"/>
    </location>
</feature>
<reference evidence="2" key="1">
    <citation type="journal article" date="2023" name="Mol. Phylogenet. Evol.">
        <title>Genome-scale phylogeny and comparative genomics of the fungal order Sordariales.</title>
        <authorList>
            <person name="Hensen N."/>
            <person name="Bonometti L."/>
            <person name="Westerberg I."/>
            <person name="Brannstrom I.O."/>
            <person name="Guillou S."/>
            <person name="Cros-Aarteil S."/>
            <person name="Calhoun S."/>
            <person name="Haridas S."/>
            <person name="Kuo A."/>
            <person name="Mondo S."/>
            <person name="Pangilinan J."/>
            <person name="Riley R."/>
            <person name="LaButti K."/>
            <person name="Andreopoulos B."/>
            <person name="Lipzen A."/>
            <person name="Chen C."/>
            <person name="Yan M."/>
            <person name="Daum C."/>
            <person name="Ng V."/>
            <person name="Clum A."/>
            <person name="Steindorff A."/>
            <person name="Ohm R.A."/>
            <person name="Martin F."/>
            <person name="Silar P."/>
            <person name="Natvig D.O."/>
            <person name="Lalanne C."/>
            <person name="Gautier V."/>
            <person name="Ament-Velasquez S.L."/>
            <person name="Kruys A."/>
            <person name="Hutchinson M.I."/>
            <person name="Powell A.J."/>
            <person name="Barry K."/>
            <person name="Miller A.N."/>
            <person name="Grigoriev I.V."/>
            <person name="Debuchy R."/>
            <person name="Gladieux P."/>
            <person name="Hiltunen Thoren M."/>
            <person name="Johannesson H."/>
        </authorList>
    </citation>
    <scope>NUCLEOTIDE SEQUENCE</scope>
    <source>
        <strain evidence="2">CBS 532.94</strain>
    </source>
</reference>